<dbReference type="GO" id="GO:0000976">
    <property type="term" value="F:transcription cis-regulatory region binding"/>
    <property type="evidence" value="ECO:0007669"/>
    <property type="project" value="TreeGrafter"/>
</dbReference>
<evidence type="ECO:0000256" key="3">
    <source>
        <dbReference type="ARBA" id="ARBA00023163"/>
    </source>
</evidence>
<keyword evidence="1" id="KW-0805">Transcription regulation</keyword>
<dbReference type="AlphaFoldDB" id="A0A9D1CHJ6"/>
<proteinExistence type="predicted"/>
<dbReference type="InterPro" id="IPR046335">
    <property type="entry name" value="LacI/GalR-like_sensor"/>
</dbReference>
<evidence type="ECO:0000259" key="4">
    <source>
        <dbReference type="PROSITE" id="PS50932"/>
    </source>
</evidence>
<dbReference type="SMART" id="SM00354">
    <property type="entry name" value="HTH_LACI"/>
    <property type="match status" value="1"/>
</dbReference>
<dbReference type="SUPFAM" id="SSF47413">
    <property type="entry name" value="lambda repressor-like DNA-binding domains"/>
    <property type="match status" value="1"/>
</dbReference>
<reference evidence="5" key="2">
    <citation type="journal article" date="2021" name="PeerJ">
        <title>Extensive microbial diversity within the chicken gut microbiome revealed by metagenomics and culture.</title>
        <authorList>
            <person name="Gilroy R."/>
            <person name="Ravi A."/>
            <person name="Getino M."/>
            <person name="Pursley I."/>
            <person name="Horton D.L."/>
            <person name="Alikhan N.F."/>
            <person name="Baker D."/>
            <person name="Gharbi K."/>
            <person name="Hall N."/>
            <person name="Watson M."/>
            <person name="Adriaenssens E.M."/>
            <person name="Foster-Nyarko E."/>
            <person name="Jarju S."/>
            <person name="Secka A."/>
            <person name="Antonio M."/>
            <person name="Oren A."/>
            <person name="Chaudhuri R.R."/>
            <person name="La Ragione R."/>
            <person name="Hildebrand F."/>
            <person name="Pallen M.J."/>
        </authorList>
    </citation>
    <scope>NUCLEOTIDE SEQUENCE</scope>
    <source>
        <strain evidence="5">ChiHile30-977</strain>
    </source>
</reference>
<evidence type="ECO:0000256" key="1">
    <source>
        <dbReference type="ARBA" id="ARBA00023015"/>
    </source>
</evidence>
<gene>
    <name evidence="5" type="ORF">IAA66_01170</name>
</gene>
<dbReference type="InterPro" id="IPR010982">
    <property type="entry name" value="Lambda_DNA-bd_dom_sf"/>
</dbReference>
<dbReference type="SUPFAM" id="SSF53822">
    <property type="entry name" value="Periplasmic binding protein-like I"/>
    <property type="match status" value="1"/>
</dbReference>
<dbReference type="PANTHER" id="PTHR30146">
    <property type="entry name" value="LACI-RELATED TRANSCRIPTIONAL REPRESSOR"/>
    <property type="match status" value="1"/>
</dbReference>
<name>A0A9D1CHJ6_9FIRM</name>
<dbReference type="PANTHER" id="PTHR30146:SF109">
    <property type="entry name" value="HTH-TYPE TRANSCRIPTIONAL REGULATOR GALS"/>
    <property type="match status" value="1"/>
</dbReference>
<dbReference type="GO" id="GO:0003700">
    <property type="term" value="F:DNA-binding transcription factor activity"/>
    <property type="evidence" value="ECO:0007669"/>
    <property type="project" value="TreeGrafter"/>
</dbReference>
<dbReference type="Pfam" id="PF13377">
    <property type="entry name" value="Peripla_BP_3"/>
    <property type="match status" value="1"/>
</dbReference>
<dbReference type="CDD" id="cd06267">
    <property type="entry name" value="PBP1_LacI_sugar_binding-like"/>
    <property type="match status" value="1"/>
</dbReference>
<dbReference type="CDD" id="cd01392">
    <property type="entry name" value="HTH_LacI"/>
    <property type="match status" value="1"/>
</dbReference>
<evidence type="ECO:0000313" key="6">
    <source>
        <dbReference type="Proteomes" id="UP000886819"/>
    </source>
</evidence>
<dbReference type="EMBL" id="DVFI01000014">
    <property type="protein sequence ID" value="HIQ62181.1"/>
    <property type="molecule type" value="Genomic_DNA"/>
</dbReference>
<dbReference type="InterPro" id="IPR028082">
    <property type="entry name" value="Peripla_BP_I"/>
</dbReference>
<dbReference type="Pfam" id="PF00356">
    <property type="entry name" value="LacI"/>
    <property type="match status" value="1"/>
</dbReference>
<feature type="domain" description="HTH lacI-type" evidence="4">
    <location>
        <begin position="1"/>
        <end position="55"/>
    </location>
</feature>
<accession>A0A9D1CHJ6</accession>
<dbReference type="PRINTS" id="PR00036">
    <property type="entry name" value="HTHLACI"/>
</dbReference>
<keyword evidence="2 5" id="KW-0238">DNA-binding</keyword>
<keyword evidence="3" id="KW-0804">Transcription</keyword>
<dbReference type="Gene3D" id="3.40.50.2300">
    <property type="match status" value="2"/>
</dbReference>
<dbReference type="PROSITE" id="PS50932">
    <property type="entry name" value="HTH_LACI_2"/>
    <property type="match status" value="1"/>
</dbReference>
<comment type="caution">
    <text evidence="5">The sequence shown here is derived from an EMBL/GenBank/DDBJ whole genome shotgun (WGS) entry which is preliminary data.</text>
</comment>
<organism evidence="5 6">
    <name type="scientific">Candidatus Avichristensenella intestinipullorum</name>
    <dbReference type="NCBI Taxonomy" id="2840693"/>
    <lineage>
        <taxon>Bacteria</taxon>
        <taxon>Bacillati</taxon>
        <taxon>Bacillota</taxon>
        <taxon>Clostridia</taxon>
        <taxon>Candidatus Avichristensenella</taxon>
    </lineage>
</organism>
<evidence type="ECO:0000313" key="5">
    <source>
        <dbReference type="EMBL" id="HIQ62181.1"/>
    </source>
</evidence>
<evidence type="ECO:0000256" key="2">
    <source>
        <dbReference type="ARBA" id="ARBA00023125"/>
    </source>
</evidence>
<protein>
    <submittedName>
        <fullName evidence="5">LacI family DNA-binding transcriptional regulator</fullName>
    </submittedName>
</protein>
<dbReference type="Proteomes" id="UP000886819">
    <property type="component" value="Unassembled WGS sequence"/>
</dbReference>
<dbReference type="PROSITE" id="PS00356">
    <property type="entry name" value="HTH_LACI_1"/>
    <property type="match status" value="1"/>
</dbReference>
<dbReference type="Gene3D" id="1.10.260.40">
    <property type="entry name" value="lambda repressor-like DNA-binding domains"/>
    <property type="match status" value="1"/>
</dbReference>
<sequence>MTIYDIAKSAGVSASTVSRIINHKEGVRESTRRRVEALLREHHYSPNETARGLVNQATRIIGILLMDIRTLHHTDGVYYIERELEKLGYCCIIMNSGSTDAEKAEYIRRLSRRRVEGAILIGSGFQNDTVRQAISEYLPDTPVVLVNGMLDLPNVYGVLSDERSGMERCVERLVAAGHVHPAFVIDTQTPSNLLKRAGYEQGVLRCCPGYAPVVVHSGSSLAEAADATRALMREHPQVDGILYAVDLLAIGGIRALLEMGRKVPDEVAVIGVDNSIYAEICTPRLTSLDNKLLDTSITAAQTLIQVLQGNRAPKNVMIMSTIAERETG</sequence>
<reference evidence="5" key="1">
    <citation type="submission" date="2020-10" db="EMBL/GenBank/DDBJ databases">
        <authorList>
            <person name="Gilroy R."/>
        </authorList>
    </citation>
    <scope>NUCLEOTIDE SEQUENCE</scope>
    <source>
        <strain evidence="5">ChiHile30-977</strain>
    </source>
</reference>
<dbReference type="InterPro" id="IPR000843">
    <property type="entry name" value="HTH_LacI"/>
</dbReference>